<reference evidence="1" key="1">
    <citation type="journal article" date="2023" name="Insect Mol. Biol.">
        <title>Genome sequencing provides insights into the evolution of gene families encoding plant cell wall-degrading enzymes in longhorned beetles.</title>
        <authorList>
            <person name="Shin N.R."/>
            <person name="Okamura Y."/>
            <person name="Kirsch R."/>
            <person name="Pauchet Y."/>
        </authorList>
    </citation>
    <scope>NUCLEOTIDE SEQUENCE</scope>
    <source>
        <strain evidence="1">AMC_N1</strain>
    </source>
</reference>
<evidence type="ECO:0000313" key="2">
    <source>
        <dbReference type="Proteomes" id="UP001162162"/>
    </source>
</evidence>
<keyword evidence="2" id="KW-1185">Reference proteome</keyword>
<evidence type="ECO:0000313" key="1">
    <source>
        <dbReference type="EMBL" id="KAJ8949415.1"/>
    </source>
</evidence>
<dbReference type="PANTHER" id="PTHR31511:SF12">
    <property type="entry name" value="RHO TERMINATION FACTOR N-TERMINAL DOMAIN-CONTAINING PROTEIN"/>
    <property type="match status" value="1"/>
</dbReference>
<dbReference type="Proteomes" id="UP001162162">
    <property type="component" value="Unassembled WGS sequence"/>
</dbReference>
<comment type="caution">
    <text evidence="1">The sequence shown here is derived from an EMBL/GenBank/DDBJ whole genome shotgun (WGS) entry which is preliminary data.</text>
</comment>
<accession>A0AAV8YDX6</accession>
<dbReference type="EMBL" id="JAPWTK010000118">
    <property type="protein sequence ID" value="KAJ8949415.1"/>
    <property type="molecule type" value="Genomic_DNA"/>
</dbReference>
<gene>
    <name evidence="1" type="ORF">NQ318_007514</name>
</gene>
<name>A0AAV8YDX6_9CUCU</name>
<dbReference type="PANTHER" id="PTHR31511">
    <property type="entry name" value="PROTEIN CBG23764"/>
    <property type="match status" value="1"/>
</dbReference>
<proteinExistence type="predicted"/>
<protein>
    <submittedName>
        <fullName evidence="1">Uncharacterized protein</fullName>
    </submittedName>
</protein>
<sequence>MYESFKEEMISKATDFQERASGWSLQQVMFLEVNINKFNTLTASSYIKLPRQIGSRKAVLNIQNNDTTCFAWSINAAVFPANGHPALTSSYPHYNTLLNFEGIDFPVKLKDIPKFEELNNISVNVFGSCRCLKMEKW</sequence>
<dbReference type="AlphaFoldDB" id="A0AAV8YDX6"/>
<organism evidence="1 2">
    <name type="scientific">Aromia moschata</name>
    <dbReference type="NCBI Taxonomy" id="1265417"/>
    <lineage>
        <taxon>Eukaryota</taxon>
        <taxon>Metazoa</taxon>
        <taxon>Ecdysozoa</taxon>
        <taxon>Arthropoda</taxon>
        <taxon>Hexapoda</taxon>
        <taxon>Insecta</taxon>
        <taxon>Pterygota</taxon>
        <taxon>Neoptera</taxon>
        <taxon>Endopterygota</taxon>
        <taxon>Coleoptera</taxon>
        <taxon>Polyphaga</taxon>
        <taxon>Cucujiformia</taxon>
        <taxon>Chrysomeloidea</taxon>
        <taxon>Cerambycidae</taxon>
        <taxon>Cerambycinae</taxon>
        <taxon>Callichromatini</taxon>
        <taxon>Aromia</taxon>
    </lineage>
</organism>